<keyword evidence="5" id="KW-1185">Reference proteome</keyword>
<evidence type="ECO:0000256" key="1">
    <source>
        <dbReference type="ARBA" id="ARBA00005485"/>
    </source>
</evidence>
<evidence type="ECO:0000256" key="3">
    <source>
        <dbReference type="SAM" id="Coils"/>
    </source>
</evidence>
<dbReference type="OrthoDB" id="1933125at2759"/>
<feature type="compositionally biased region" description="Polar residues" evidence="4">
    <location>
        <begin position="637"/>
        <end position="651"/>
    </location>
</feature>
<evidence type="ECO:0000313" key="6">
    <source>
        <dbReference type="RefSeq" id="XP_027331502.1"/>
    </source>
</evidence>
<dbReference type="PANTHER" id="PTHR32054:SF3">
    <property type="entry name" value="HEAVY CHAIN, PUTATIVE, EXPRESSED-RELATED"/>
    <property type="match status" value="1"/>
</dbReference>
<gene>
    <name evidence="6 7" type="primary">LOC113846934</name>
</gene>
<comment type="similarity">
    <text evidence="1">Belongs to the WEB family.</text>
</comment>
<dbReference type="RefSeq" id="XP_027331502.1">
    <property type="nucleotide sequence ID" value="XM_027475701.1"/>
</dbReference>
<keyword evidence="2 3" id="KW-0175">Coiled coil</keyword>
<feature type="coiled-coil region" evidence="3">
    <location>
        <begin position="249"/>
        <end position="453"/>
    </location>
</feature>
<reference evidence="5" key="1">
    <citation type="journal article" date="2019" name="Toxins">
        <title>Detection of Abrin-Like and Prepropulchellin-Like Toxin Genes and Transcripts Using Whole Genome Sequencing and Full-Length Transcript Sequencing of Abrus precatorius.</title>
        <authorList>
            <person name="Hovde B.T."/>
            <person name="Daligault H.E."/>
            <person name="Hanschen E.R."/>
            <person name="Kunde Y.A."/>
            <person name="Johnson M.B."/>
            <person name="Starkenburg S.R."/>
            <person name="Johnson S.L."/>
        </authorList>
    </citation>
    <scope>NUCLEOTIDE SEQUENCE [LARGE SCALE GENOMIC DNA]</scope>
</reference>
<dbReference type="AlphaFoldDB" id="A0A8B8JJB3"/>
<proteinExistence type="inferred from homology"/>
<feature type="region of interest" description="Disordered" evidence="4">
    <location>
        <begin position="628"/>
        <end position="651"/>
    </location>
</feature>
<feature type="coiled-coil region" evidence="3">
    <location>
        <begin position="62"/>
        <end position="124"/>
    </location>
</feature>
<reference evidence="6 7" key="2">
    <citation type="submission" date="2025-04" db="UniProtKB">
        <authorList>
            <consortium name="RefSeq"/>
        </authorList>
    </citation>
    <scope>IDENTIFICATION</scope>
    <source>
        <tissue evidence="6 7">Young leaves</tissue>
    </source>
</reference>
<name>A0A8B8JJB3_ABRPR</name>
<dbReference type="PANTHER" id="PTHR32054">
    <property type="entry name" value="HEAVY CHAIN, PUTATIVE, EXPRESSED-RELATED-RELATED"/>
    <property type="match status" value="1"/>
</dbReference>
<feature type="compositionally biased region" description="Polar residues" evidence="4">
    <location>
        <begin position="592"/>
        <end position="601"/>
    </location>
</feature>
<dbReference type="RefSeq" id="XP_027331503.1">
    <property type="nucleotide sequence ID" value="XM_027475702.1"/>
</dbReference>
<dbReference type="GO" id="GO:0005829">
    <property type="term" value="C:cytosol"/>
    <property type="evidence" value="ECO:0007669"/>
    <property type="project" value="TreeGrafter"/>
</dbReference>
<sequence length="651" mass="73143">MVAKIKRSVTNSPNPTKPKVGEIDTSLPFQSVKDAVSLFGEGAFSGEKPSIKKPKPYSAESVWAKETQLHSAQKELKKLKEQLKNAETTKAQVLVELEKSKREAEDLTQKLKVLSESRESAIQATEASKNLAKQLNEEKCGNLDGTNGAWKEELETAVKRYASVIIELDVAKQELRKIRQGYDSSLEARVSALQQAAEAEDAMKANTERASELSKEILAVQDSIEHMKVASVQAHQYEEEIFAEQNVLRQSYESTLEESKKKVLDLKREFNPDLTKNLEMQLTETTNEIATLQKQIENKKTSDLDSLRSVTLELDDAKESLQKVTEQENSLRSLVESLRVELENVKREQSELKEKESQTESIVRNLQVELKRNESELEFYLAEEYKARGASGEMILQLNQLSSETENARREAEDMKNMATELRTEAAVSKLVLEDAEVKLKVALEEAEAAKATEANALDQIRILSETTSAAHSSTSEASAKITISREEFEILSRKVEKSNKSADIKVAEATTQVESVKASESDVLKRLEETQKEIGDIKTETQEALKRAEMAEAAKRAVESELRKWREREQKKAAEAAARKLVETPELSPQHYRTQKQNSPPKKVEMRKLEKEKVSVSKKVLLPSISGIFHRKKNQVEGTSPSYLPGENTA</sequence>
<organism evidence="5 6">
    <name type="scientific">Abrus precatorius</name>
    <name type="common">Indian licorice</name>
    <name type="synonym">Glycine abrus</name>
    <dbReference type="NCBI Taxonomy" id="3816"/>
    <lineage>
        <taxon>Eukaryota</taxon>
        <taxon>Viridiplantae</taxon>
        <taxon>Streptophyta</taxon>
        <taxon>Embryophyta</taxon>
        <taxon>Tracheophyta</taxon>
        <taxon>Spermatophyta</taxon>
        <taxon>Magnoliopsida</taxon>
        <taxon>eudicotyledons</taxon>
        <taxon>Gunneridae</taxon>
        <taxon>Pentapetalae</taxon>
        <taxon>rosids</taxon>
        <taxon>fabids</taxon>
        <taxon>Fabales</taxon>
        <taxon>Fabaceae</taxon>
        <taxon>Papilionoideae</taxon>
        <taxon>50 kb inversion clade</taxon>
        <taxon>NPAAA clade</taxon>
        <taxon>indigoferoid/millettioid clade</taxon>
        <taxon>Abreae</taxon>
        <taxon>Abrus</taxon>
    </lineage>
</organism>
<dbReference type="GO" id="GO:0009903">
    <property type="term" value="P:chloroplast avoidance movement"/>
    <property type="evidence" value="ECO:0007669"/>
    <property type="project" value="TreeGrafter"/>
</dbReference>
<evidence type="ECO:0000256" key="4">
    <source>
        <dbReference type="SAM" id="MobiDB-lite"/>
    </source>
</evidence>
<evidence type="ECO:0000256" key="2">
    <source>
        <dbReference type="ARBA" id="ARBA00023054"/>
    </source>
</evidence>
<dbReference type="GeneID" id="113846934"/>
<dbReference type="InterPro" id="IPR008545">
    <property type="entry name" value="Web"/>
</dbReference>
<dbReference type="KEGG" id="aprc:113846934"/>
<protein>
    <submittedName>
        <fullName evidence="6 7">WEB family protein At5g55860-like</fullName>
    </submittedName>
</protein>
<feature type="region of interest" description="Disordered" evidence="4">
    <location>
        <begin position="570"/>
        <end position="611"/>
    </location>
</feature>
<dbReference type="Pfam" id="PF05701">
    <property type="entry name" value="WEMBL"/>
    <property type="match status" value="1"/>
</dbReference>
<accession>A0A8B8JJB3</accession>
<dbReference type="Proteomes" id="UP000694853">
    <property type="component" value="Unplaced"/>
</dbReference>
<feature type="region of interest" description="Disordered" evidence="4">
    <location>
        <begin position="1"/>
        <end position="23"/>
    </location>
</feature>
<feature type="compositionally biased region" description="Basic and acidic residues" evidence="4">
    <location>
        <begin position="570"/>
        <end position="584"/>
    </location>
</feature>
<evidence type="ECO:0000313" key="7">
    <source>
        <dbReference type="RefSeq" id="XP_027331503.1"/>
    </source>
</evidence>
<dbReference type="GO" id="GO:0009904">
    <property type="term" value="P:chloroplast accumulation movement"/>
    <property type="evidence" value="ECO:0007669"/>
    <property type="project" value="TreeGrafter"/>
</dbReference>
<evidence type="ECO:0000313" key="5">
    <source>
        <dbReference type="Proteomes" id="UP000694853"/>
    </source>
</evidence>
<feature type="coiled-coil region" evidence="3">
    <location>
        <begin position="528"/>
        <end position="569"/>
    </location>
</feature>